<dbReference type="RefSeq" id="WP_062955790.1">
    <property type="nucleotide sequence ID" value="NZ_JPWB01000004.1"/>
</dbReference>
<evidence type="ECO:0000259" key="1">
    <source>
        <dbReference type="PROSITE" id="PS51819"/>
    </source>
</evidence>
<dbReference type="Pfam" id="PF00903">
    <property type="entry name" value="Glyoxalase"/>
    <property type="match status" value="1"/>
</dbReference>
<dbReference type="AlphaFoldDB" id="A0A367VD75"/>
<comment type="caution">
    <text evidence="2">The sequence shown here is derived from an EMBL/GenBank/DDBJ whole genome shotgun (WGS) entry which is preliminary data.</text>
</comment>
<evidence type="ECO:0000313" key="2">
    <source>
        <dbReference type="EMBL" id="RCK22342.1"/>
    </source>
</evidence>
<dbReference type="InterPro" id="IPR004360">
    <property type="entry name" value="Glyas_Fos-R_dOase_dom"/>
</dbReference>
<dbReference type="PANTHER" id="PTHR21366">
    <property type="entry name" value="GLYOXALASE FAMILY PROTEIN"/>
    <property type="match status" value="1"/>
</dbReference>
<dbReference type="Gene3D" id="3.10.180.10">
    <property type="entry name" value="2,3-Dihydroxybiphenyl 1,2-Dioxygenase, domain 1"/>
    <property type="match status" value="1"/>
</dbReference>
<feature type="domain" description="VOC" evidence="1">
    <location>
        <begin position="7"/>
        <end position="136"/>
    </location>
</feature>
<dbReference type="SUPFAM" id="SSF54593">
    <property type="entry name" value="Glyoxalase/Bleomycin resistance protein/Dihydroxybiphenyl dioxygenase"/>
    <property type="match status" value="1"/>
</dbReference>
<dbReference type="InterPro" id="IPR029068">
    <property type="entry name" value="Glyas_Bleomycin-R_OHBP_Dase"/>
</dbReference>
<dbReference type="CDD" id="cd06587">
    <property type="entry name" value="VOC"/>
    <property type="match status" value="1"/>
</dbReference>
<evidence type="ECO:0000313" key="3">
    <source>
        <dbReference type="Proteomes" id="UP000253061"/>
    </source>
</evidence>
<dbReference type="InterPro" id="IPR037523">
    <property type="entry name" value="VOC_core"/>
</dbReference>
<reference evidence="2 3" key="1">
    <citation type="submission" date="2014-07" db="EMBL/GenBank/DDBJ databases">
        <title>Draft genome sequence of Thalassospira profundimaris R8-17.</title>
        <authorList>
            <person name="Lai Q."/>
            <person name="Shao Z."/>
        </authorList>
    </citation>
    <scope>NUCLEOTIDE SEQUENCE [LARGE SCALE GENOMIC DNA]</scope>
    <source>
        <strain evidence="2 3">R8-17</strain>
    </source>
</reference>
<protein>
    <submittedName>
        <fullName evidence="2">Glyoxalase</fullName>
    </submittedName>
</protein>
<gene>
    <name evidence="2" type="ORF">TH6_11820</name>
</gene>
<sequence length="162" mass="18338">MSPAPVSVDHLAFPTRDLEATDHFYSKVVGATLVHAESGYSPSWKSDYLLITFALPDGTRLSFFDWPADTGPYPDDPEMPDDVFHIGLRCDSPRDVIAWQNHLFQHKVVYHNEDDGQSRRLFVRDPNGIRFEIFASEMAKSGEDHAERARSVMGEWQKISGA</sequence>
<organism evidence="2 3">
    <name type="scientific">Thalassospira profundimaris</name>
    <dbReference type="NCBI Taxonomy" id="502049"/>
    <lineage>
        <taxon>Bacteria</taxon>
        <taxon>Pseudomonadati</taxon>
        <taxon>Pseudomonadota</taxon>
        <taxon>Alphaproteobacteria</taxon>
        <taxon>Rhodospirillales</taxon>
        <taxon>Thalassospiraceae</taxon>
        <taxon>Thalassospira</taxon>
    </lineage>
</organism>
<dbReference type="InterPro" id="IPR050383">
    <property type="entry name" value="GlyoxalaseI/FosfomycinResist"/>
</dbReference>
<accession>A0A367VD75</accession>
<proteinExistence type="predicted"/>
<dbReference type="PROSITE" id="PS51819">
    <property type="entry name" value="VOC"/>
    <property type="match status" value="1"/>
</dbReference>
<dbReference type="EMBL" id="JPWB01000004">
    <property type="protein sequence ID" value="RCK22342.1"/>
    <property type="molecule type" value="Genomic_DNA"/>
</dbReference>
<dbReference type="Proteomes" id="UP000253061">
    <property type="component" value="Unassembled WGS sequence"/>
</dbReference>
<dbReference type="PANTHER" id="PTHR21366:SF31">
    <property type="entry name" value="METALLOTHIOL TRANSFERASE FOSB"/>
    <property type="match status" value="1"/>
</dbReference>
<name>A0A367VD75_9PROT</name>